<evidence type="ECO:0000313" key="2">
    <source>
        <dbReference type="Proteomes" id="UP001430953"/>
    </source>
</evidence>
<accession>A0AAW2G7L1</accession>
<keyword evidence="2" id="KW-1185">Reference proteome</keyword>
<reference evidence="1 2" key="1">
    <citation type="submission" date="2023-03" db="EMBL/GenBank/DDBJ databases">
        <title>High recombination rates correlate with genetic variation in Cardiocondyla obscurior ants.</title>
        <authorList>
            <person name="Errbii M."/>
        </authorList>
    </citation>
    <scope>NUCLEOTIDE SEQUENCE [LARGE SCALE GENOMIC DNA]</scope>
    <source>
        <strain evidence="1">Alpha-2009</strain>
        <tissue evidence="1">Whole body</tissue>
    </source>
</reference>
<dbReference type="EMBL" id="JADYXP020000005">
    <property type="protein sequence ID" value="KAL0123513.1"/>
    <property type="molecule type" value="Genomic_DNA"/>
</dbReference>
<dbReference type="Proteomes" id="UP001430953">
    <property type="component" value="Unassembled WGS sequence"/>
</dbReference>
<protein>
    <submittedName>
        <fullName evidence="1">Uncharacterized protein</fullName>
    </submittedName>
</protein>
<name>A0AAW2G7L1_9HYME</name>
<evidence type="ECO:0000313" key="1">
    <source>
        <dbReference type="EMBL" id="KAL0123513.1"/>
    </source>
</evidence>
<gene>
    <name evidence="1" type="ORF">PUN28_005787</name>
</gene>
<dbReference type="AlphaFoldDB" id="A0AAW2G7L1"/>
<sequence>MLCPANRGPAKSKSDEIFFNVNPETLCLHEETTPESPAAESSAFQDVYEFLPGAFNGGTIPAFFIGDLLFMEIRRSLVQKRNPVRDLTRPDERRMLRIVW</sequence>
<proteinExistence type="predicted"/>
<comment type="caution">
    <text evidence="1">The sequence shown here is derived from an EMBL/GenBank/DDBJ whole genome shotgun (WGS) entry which is preliminary data.</text>
</comment>
<organism evidence="1 2">
    <name type="scientific">Cardiocondyla obscurior</name>
    <dbReference type="NCBI Taxonomy" id="286306"/>
    <lineage>
        <taxon>Eukaryota</taxon>
        <taxon>Metazoa</taxon>
        <taxon>Ecdysozoa</taxon>
        <taxon>Arthropoda</taxon>
        <taxon>Hexapoda</taxon>
        <taxon>Insecta</taxon>
        <taxon>Pterygota</taxon>
        <taxon>Neoptera</taxon>
        <taxon>Endopterygota</taxon>
        <taxon>Hymenoptera</taxon>
        <taxon>Apocrita</taxon>
        <taxon>Aculeata</taxon>
        <taxon>Formicoidea</taxon>
        <taxon>Formicidae</taxon>
        <taxon>Myrmicinae</taxon>
        <taxon>Cardiocondyla</taxon>
    </lineage>
</organism>